<dbReference type="EMBL" id="JACHBW010000027">
    <property type="protein sequence ID" value="MBB6106450.1"/>
    <property type="molecule type" value="Genomic_DNA"/>
</dbReference>
<reference evidence="1 2" key="1">
    <citation type="submission" date="2020-08" db="EMBL/GenBank/DDBJ databases">
        <title>Above-ground endophytic microbial communities from plants in different locations in the United States.</title>
        <authorList>
            <person name="Frank C."/>
        </authorList>
    </citation>
    <scope>NUCLEOTIDE SEQUENCE [LARGE SCALE GENOMIC DNA]</scope>
    <source>
        <strain evidence="1 2">WP4_2_2</strain>
    </source>
</reference>
<proteinExistence type="predicted"/>
<accession>A0A7W9U5R1</accession>
<keyword evidence="2" id="KW-1185">Reference proteome</keyword>
<comment type="caution">
    <text evidence="1">The sequence shown here is derived from an EMBL/GenBank/DDBJ whole genome shotgun (WGS) entry which is preliminary data.</text>
</comment>
<dbReference type="RefSeq" id="WP_183733629.1">
    <property type="nucleotide sequence ID" value="NZ_JACHBW010000027.1"/>
</dbReference>
<gene>
    <name evidence="1" type="ORF">F4827_006325</name>
</gene>
<sequence>MSFFQMKVGNRFTIVATNGAANGHQPVCKSEATGFDVFDRISCKTVARDEPFETAFDFCTRRLAVLSAHRVQ</sequence>
<organism evidence="1 2">
    <name type="scientific">Paraburkholderia bannensis</name>
    <dbReference type="NCBI Taxonomy" id="765414"/>
    <lineage>
        <taxon>Bacteria</taxon>
        <taxon>Pseudomonadati</taxon>
        <taxon>Pseudomonadota</taxon>
        <taxon>Betaproteobacteria</taxon>
        <taxon>Burkholderiales</taxon>
        <taxon>Burkholderiaceae</taxon>
        <taxon>Paraburkholderia</taxon>
    </lineage>
</organism>
<dbReference type="AlphaFoldDB" id="A0A7W9U5R1"/>
<dbReference type="Proteomes" id="UP000571554">
    <property type="component" value="Unassembled WGS sequence"/>
</dbReference>
<evidence type="ECO:0000313" key="1">
    <source>
        <dbReference type="EMBL" id="MBB6106450.1"/>
    </source>
</evidence>
<protein>
    <submittedName>
        <fullName evidence="1">Uncharacterized protein</fullName>
    </submittedName>
</protein>
<evidence type="ECO:0000313" key="2">
    <source>
        <dbReference type="Proteomes" id="UP000571554"/>
    </source>
</evidence>
<name>A0A7W9U5R1_9BURK</name>